<sequence>MQLNGLHTPYKLNRPLTRQEKSDRLYQGKPTQIDGKYGRYFSDYDTVIRMNSTYMETVDKYYEDKGLVNSAIATLFFSVIGIGVYGYGKLIYQYIVYNVPAPSLLGLFLGTGALAFMIYFSGKLTLKEWFTTTHYPIRFNRKTQMIHVYRFSGTVLSVPWKEVFFTLTEGRGKMREWCIDGHILADDQETVLETFSLGLSGWRDIMPGYWEFIRCYMEEECLQEQKDIILLCPPIEKQKESYAFGLQYLIRMSFRWEWIFGIIRLPFALIASVARYIAGQTSKMPQWPQEVEEDCQVDPDDPINVSAANNPVHLWRYVLASQTREERQALHNRKSSARTCLQEKIVKKYGITSEGEGKQNVSNLLKILQKLVKATSAKKQERLLFDFRSELENYYIWLEEAVKEGKIGYMMLNPKQPDDLPSLFVYLSQRQNERPDLISGVDKPGSVFKEYDSDYLYTLAYTQDCDFKFVLVDENNNIELLSKNILILLDLFRNSDSEGIQDQPTRIPESRIVTSGSLSGFKRGCIVFLGALLLLVFIFVMLKLR</sequence>
<evidence type="ECO:0000313" key="4">
    <source>
        <dbReference type="Proteomes" id="UP000023464"/>
    </source>
</evidence>
<comment type="caution">
    <text evidence="3">The sequence shown here is derived from an EMBL/GenBank/DDBJ whole genome shotgun (WGS) entry which is preliminary data.</text>
</comment>
<gene>
    <name evidence="3" type="ORF">BA1DRAFT_02549</name>
</gene>
<dbReference type="AlphaFoldDB" id="A0A022PH66"/>
<proteinExistence type="predicted"/>
<reference evidence="3 4" key="1">
    <citation type="submission" date="2014-03" db="EMBL/GenBank/DDBJ databases">
        <title>Draft Genome of Photorhabdus luminescens BA1, an Egyptian Isolate.</title>
        <authorList>
            <person name="Ghazal S."/>
            <person name="Hurst S.G.IV."/>
            <person name="Morris K."/>
            <person name="Thomas K."/>
            <person name="Tisa L.S."/>
        </authorList>
    </citation>
    <scope>NUCLEOTIDE SEQUENCE [LARGE SCALE GENOMIC DNA]</scope>
    <source>
        <strain evidence="3 4">BA1</strain>
    </source>
</reference>
<dbReference type="InterPro" id="IPR046554">
    <property type="entry name" value="DUF6708"/>
</dbReference>
<protein>
    <recommendedName>
        <fullName evidence="2">DUF6708 domain-containing protein</fullName>
    </recommendedName>
</protein>
<dbReference type="Pfam" id="PF20455">
    <property type="entry name" value="DUF6708"/>
    <property type="match status" value="1"/>
</dbReference>
<dbReference type="RefSeq" id="WP_051560773.1">
    <property type="nucleotide sequence ID" value="NZ_CAWLTM010000079.1"/>
</dbReference>
<feature type="transmembrane region" description="Helical" evidence="1">
    <location>
        <begin position="526"/>
        <end position="544"/>
    </location>
</feature>
<dbReference type="Proteomes" id="UP000023464">
    <property type="component" value="Unassembled WGS sequence"/>
</dbReference>
<evidence type="ECO:0000313" key="3">
    <source>
        <dbReference type="EMBL" id="EYU14884.1"/>
    </source>
</evidence>
<keyword evidence="4" id="KW-1185">Reference proteome</keyword>
<feature type="transmembrane region" description="Helical" evidence="1">
    <location>
        <begin position="99"/>
        <end position="120"/>
    </location>
</feature>
<keyword evidence="1" id="KW-1133">Transmembrane helix</keyword>
<name>A0A022PH66_9GAMM</name>
<dbReference type="PATRIC" id="fig|1393736.3.peg.2608"/>
<accession>A0A022PH66</accession>
<feature type="domain" description="DUF6708" evidence="2">
    <location>
        <begin position="116"/>
        <end position="298"/>
    </location>
</feature>
<dbReference type="EMBL" id="JFGV01000036">
    <property type="protein sequence ID" value="EYU14884.1"/>
    <property type="molecule type" value="Genomic_DNA"/>
</dbReference>
<keyword evidence="1" id="KW-0812">Transmembrane</keyword>
<evidence type="ECO:0000259" key="2">
    <source>
        <dbReference type="Pfam" id="PF20455"/>
    </source>
</evidence>
<keyword evidence="1" id="KW-0472">Membrane</keyword>
<evidence type="ECO:0000256" key="1">
    <source>
        <dbReference type="SAM" id="Phobius"/>
    </source>
</evidence>
<feature type="transmembrane region" description="Helical" evidence="1">
    <location>
        <begin position="67"/>
        <end position="87"/>
    </location>
</feature>
<organism evidence="3 4">
    <name type="scientific">Photorhabdus aegyptia</name>
    <dbReference type="NCBI Taxonomy" id="2805098"/>
    <lineage>
        <taxon>Bacteria</taxon>
        <taxon>Pseudomonadati</taxon>
        <taxon>Pseudomonadota</taxon>
        <taxon>Gammaproteobacteria</taxon>
        <taxon>Enterobacterales</taxon>
        <taxon>Morganellaceae</taxon>
        <taxon>Photorhabdus</taxon>
    </lineage>
</organism>